<reference evidence="2 3" key="1">
    <citation type="submission" date="2014-04" db="EMBL/GenBank/DDBJ databases">
        <authorList>
            <consortium name="DOE Joint Genome Institute"/>
            <person name="Kuo A."/>
            <person name="Girlanda M."/>
            <person name="Perotto S."/>
            <person name="Kohler A."/>
            <person name="Nagy L.G."/>
            <person name="Floudas D."/>
            <person name="Copeland A."/>
            <person name="Barry K.W."/>
            <person name="Cichocki N."/>
            <person name="Veneault-Fourrey C."/>
            <person name="LaButti K."/>
            <person name="Lindquist E.A."/>
            <person name="Lipzen A."/>
            <person name="Lundell T."/>
            <person name="Morin E."/>
            <person name="Murat C."/>
            <person name="Sun H."/>
            <person name="Tunlid A."/>
            <person name="Henrissat B."/>
            <person name="Grigoriev I.V."/>
            <person name="Hibbett D.S."/>
            <person name="Martin F."/>
            <person name="Nordberg H.P."/>
            <person name="Cantor M.N."/>
            <person name="Hua S.X."/>
        </authorList>
    </citation>
    <scope>NUCLEOTIDE SEQUENCE [LARGE SCALE GENOMIC DNA]</scope>
    <source>
        <strain evidence="2 3">MUT 4182</strain>
    </source>
</reference>
<dbReference type="Gene3D" id="1.10.510.10">
    <property type="entry name" value="Transferase(Phosphotransferase) domain 1"/>
    <property type="match status" value="1"/>
</dbReference>
<dbReference type="PANTHER" id="PTHR44329">
    <property type="entry name" value="SERINE/THREONINE-PROTEIN KINASE TNNI3K-RELATED"/>
    <property type="match status" value="1"/>
</dbReference>
<keyword evidence="3" id="KW-1185">Reference proteome</keyword>
<dbReference type="SUPFAM" id="SSF56112">
    <property type="entry name" value="Protein kinase-like (PK-like)"/>
    <property type="match status" value="1"/>
</dbReference>
<evidence type="ECO:0000259" key="1">
    <source>
        <dbReference type="PROSITE" id="PS50011"/>
    </source>
</evidence>
<evidence type="ECO:0000313" key="2">
    <source>
        <dbReference type="EMBL" id="KIO29307.1"/>
    </source>
</evidence>
<dbReference type="GO" id="GO:0005524">
    <property type="term" value="F:ATP binding"/>
    <property type="evidence" value="ECO:0007669"/>
    <property type="project" value="InterPro"/>
</dbReference>
<dbReference type="PROSITE" id="PS50011">
    <property type="entry name" value="PROTEIN_KINASE_DOM"/>
    <property type="match status" value="1"/>
</dbReference>
<dbReference type="Pfam" id="PF07714">
    <property type="entry name" value="PK_Tyr_Ser-Thr"/>
    <property type="match status" value="1"/>
</dbReference>
<dbReference type="InterPro" id="IPR051681">
    <property type="entry name" value="Ser/Thr_Kinases-Pseudokinases"/>
</dbReference>
<proteinExistence type="predicted"/>
<gene>
    <name evidence="2" type="ORF">M407DRAFT_242660</name>
</gene>
<dbReference type="STRING" id="1051891.A0A0C3M6N5"/>
<accession>A0A0C3M6N5</accession>
<dbReference type="OrthoDB" id="4062651at2759"/>
<dbReference type="EMBL" id="KN822984">
    <property type="protein sequence ID" value="KIO29307.1"/>
    <property type="molecule type" value="Genomic_DNA"/>
</dbReference>
<sequence>MAFLKNDEILAGIRKYRSDLAEALSMLSLQQSLNQEYWNRRFEQAGELDRALLMNITNSIADLGQRMDQMQQYFANYRPYSRDDPDGSQLSKVRDELFALRNEKKDEPVLPKREIEGEVQKIGSRPAHAGSMYDIWKGVWLGDYSVALKVFRGVNPRKKDTDRVNRQIDLWMSMRHPNILRLYGVCTLDKGPNPPTYFVSPWMKHRDAVTYCKSKPNADRLRLVYDVAKGLEYLHSVNIMHGGLQGSNVLVTLNGSAVLSDFSLSKVLDGGAMFTQSNGPSASLRWMSPEAHNQELMTAQSDVYSWGMTALQILSLQIPFYKIKAMGQLVVSITLRKVRPERADYQAPDITDPIWGLFVDCWKPAEQRPTVSRILEVVGSERYKRKGWIMEAEPSEDEQDTEYPAAF</sequence>
<evidence type="ECO:0000313" key="3">
    <source>
        <dbReference type="Proteomes" id="UP000054248"/>
    </source>
</evidence>
<protein>
    <recommendedName>
        <fullName evidence="1">Protein kinase domain-containing protein</fullName>
    </recommendedName>
</protein>
<dbReference type="InterPro" id="IPR011009">
    <property type="entry name" value="Kinase-like_dom_sf"/>
</dbReference>
<dbReference type="AlphaFoldDB" id="A0A0C3M6N5"/>
<dbReference type="GO" id="GO:0004674">
    <property type="term" value="F:protein serine/threonine kinase activity"/>
    <property type="evidence" value="ECO:0007669"/>
    <property type="project" value="TreeGrafter"/>
</dbReference>
<name>A0A0C3M6N5_9AGAM</name>
<dbReference type="InterPro" id="IPR000719">
    <property type="entry name" value="Prot_kinase_dom"/>
</dbReference>
<reference evidence="3" key="2">
    <citation type="submission" date="2015-01" db="EMBL/GenBank/DDBJ databases">
        <title>Evolutionary Origins and Diversification of the Mycorrhizal Mutualists.</title>
        <authorList>
            <consortium name="DOE Joint Genome Institute"/>
            <consortium name="Mycorrhizal Genomics Consortium"/>
            <person name="Kohler A."/>
            <person name="Kuo A."/>
            <person name="Nagy L.G."/>
            <person name="Floudas D."/>
            <person name="Copeland A."/>
            <person name="Barry K.W."/>
            <person name="Cichocki N."/>
            <person name="Veneault-Fourrey C."/>
            <person name="LaButti K."/>
            <person name="Lindquist E.A."/>
            <person name="Lipzen A."/>
            <person name="Lundell T."/>
            <person name="Morin E."/>
            <person name="Murat C."/>
            <person name="Riley R."/>
            <person name="Ohm R."/>
            <person name="Sun H."/>
            <person name="Tunlid A."/>
            <person name="Henrissat B."/>
            <person name="Grigoriev I.V."/>
            <person name="Hibbett D.S."/>
            <person name="Martin F."/>
        </authorList>
    </citation>
    <scope>NUCLEOTIDE SEQUENCE [LARGE SCALE GENOMIC DNA]</scope>
    <source>
        <strain evidence="3">MUT 4182</strain>
    </source>
</reference>
<dbReference type="Proteomes" id="UP000054248">
    <property type="component" value="Unassembled WGS sequence"/>
</dbReference>
<dbReference type="InterPro" id="IPR001245">
    <property type="entry name" value="Ser-Thr/Tyr_kinase_cat_dom"/>
</dbReference>
<feature type="domain" description="Protein kinase" evidence="1">
    <location>
        <begin position="121"/>
        <end position="389"/>
    </location>
</feature>
<dbReference type="HOGENOM" id="CLU_000288_7_38_1"/>
<organism evidence="2 3">
    <name type="scientific">Tulasnella calospora MUT 4182</name>
    <dbReference type="NCBI Taxonomy" id="1051891"/>
    <lineage>
        <taxon>Eukaryota</taxon>
        <taxon>Fungi</taxon>
        <taxon>Dikarya</taxon>
        <taxon>Basidiomycota</taxon>
        <taxon>Agaricomycotina</taxon>
        <taxon>Agaricomycetes</taxon>
        <taxon>Cantharellales</taxon>
        <taxon>Tulasnellaceae</taxon>
        <taxon>Tulasnella</taxon>
    </lineage>
</organism>